<keyword evidence="1" id="KW-0812">Transmembrane</keyword>
<organism evidence="2 3">
    <name type="scientific">Acacia crassicarpa</name>
    <name type="common">northern wattle</name>
    <dbReference type="NCBI Taxonomy" id="499986"/>
    <lineage>
        <taxon>Eukaryota</taxon>
        <taxon>Viridiplantae</taxon>
        <taxon>Streptophyta</taxon>
        <taxon>Embryophyta</taxon>
        <taxon>Tracheophyta</taxon>
        <taxon>Spermatophyta</taxon>
        <taxon>Magnoliopsida</taxon>
        <taxon>eudicotyledons</taxon>
        <taxon>Gunneridae</taxon>
        <taxon>Pentapetalae</taxon>
        <taxon>rosids</taxon>
        <taxon>fabids</taxon>
        <taxon>Fabales</taxon>
        <taxon>Fabaceae</taxon>
        <taxon>Caesalpinioideae</taxon>
        <taxon>mimosoid clade</taxon>
        <taxon>Acacieae</taxon>
        <taxon>Acacia</taxon>
    </lineage>
</organism>
<feature type="transmembrane region" description="Helical" evidence="1">
    <location>
        <begin position="12"/>
        <end position="31"/>
    </location>
</feature>
<keyword evidence="3" id="KW-1185">Reference proteome</keyword>
<evidence type="ECO:0000313" key="2">
    <source>
        <dbReference type="EMBL" id="KAK4261137.1"/>
    </source>
</evidence>
<reference evidence="2" key="1">
    <citation type="submission" date="2023-10" db="EMBL/GenBank/DDBJ databases">
        <title>Chromosome-level genome of the transformable northern wattle, Acacia crassicarpa.</title>
        <authorList>
            <person name="Massaro I."/>
            <person name="Sinha N.R."/>
            <person name="Poethig S."/>
            <person name="Leichty A.R."/>
        </authorList>
    </citation>
    <scope>NUCLEOTIDE SEQUENCE</scope>
    <source>
        <strain evidence="2">Acra3RX</strain>
        <tissue evidence="2">Leaf</tissue>
    </source>
</reference>
<comment type="similarity">
    <text evidence="1">Belongs to the DP1 family.</text>
</comment>
<dbReference type="Proteomes" id="UP001293593">
    <property type="component" value="Unassembled WGS sequence"/>
</dbReference>
<comment type="subcellular location">
    <subcellularLocation>
        <location evidence="1">Membrane</location>
        <topology evidence="1">Multi-pass membrane protein</topology>
    </subcellularLocation>
</comment>
<dbReference type="PANTHER" id="PTHR12300:SF157">
    <property type="entry name" value="HVA22-LIKE PROTEIN C"/>
    <property type="match status" value="1"/>
</dbReference>
<evidence type="ECO:0000256" key="1">
    <source>
        <dbReference type="RuleBase" id="RU362006"/>
    </source>
</evidence>
<keyword evidence="1" id="KW-1133">Transmembrane helix</keyword>
<dbReference type="GO" id="GO:0016020">
    <property type="term" value="C:membrane"/>
    <property type="evidence" value="ECO:0007669"/>
    <property type="project" value="UniProtKB-SubCell"/>
</dbReference>
<feature type="transmembrane region" description="Helical" evidence="1">
    <location>
        <begin position="80"/>
        <end position="98"/>
    </location>
</feature>
<dbReference type="EMBL" id="JAWXYG010000010">
    <property type="protein sequence ID" value="KAK4261137.1"/>
    <property type="molecule type" value="Genomic_DNA"/>
</dbReference>
<keyword evidence="1" id="KW-0472">Membrane</keyword>
<name>A0AAE1J2D8_9FABA</name>
<accession>A0AAE1J2D8</accession>
<dbReference type="PANTHER" id="PTHR12300">
    <property type="entry name" value="HVA22-LIKE PROTEINS"/>
    <property type="match status" value="1"/>
</dbReference>
<protein>
    <recommendedName>
        <fullName evidence="1">HVA22-like protein</fullName>
    </recommendedName>
</protein>
<sequence>MGASGNNLLQVIANNLDVLLLPLVTLVYPLYASIQAIETRSITDDQQWLTYWVLYSLITLFELTFAKVLEALAIWPYAKLILSCWLVLPHFNGAAHVYKHYIRPFYMNPQMPQIPQIPQASHMWYFPHKKNIFSKPDDVLTAAERYMEEHGTEAFERLIHKTDKETRSRRNSNYMVFDDDYIY</sequence>
<gene>
    <name evidence="2" type="ORF">QN277_004179</name>
</gene>
<comment type="caution">
    <text evidence="2">The sequence shown here is derived from an EMBL/GenBank/DDBJ whole genome shotgun (WGS) entry which is preliminary data.</text>
</comment>
<proteinExistence type="inferred from homology"/>
<evidence type="ECO:0000313" key="3">
    <source>
        <dbReference type="Proteomes" id="UP001293593"/>
    </source>
</evidence>
<dbReference type="Pfam" id="PF03134">
    <property type="entry name" value="TB2_DP1_HVA22"/>
    <property type="match status" value="1"/>
</dbReference>
<dbReference type="AlphaFoldDB" id="A0AAE1J2D8"/>
<feature type="transmembrane region" description="Helical" evidence="1">
    <location>
        <begin position="52"/>
        <end position="74"/>
    </location>
</feature>
<dbReference type="InterPro" id="IPR004345">
    <property type="entry name" value="TB2_DP1_HVA22"/>
</dbReference>